<dbReference type="GO" id="GO:0016538">
    <property type="term" value="F:cyclin-dependent protein serine/threonine kinase regulator activity"/>
    <property type="evidence" value="ECO:0007669"/>
    <property type="project" value="InterPro"/>
</dbReference>
<name>A0A5B0RFU1_PUCGR</name>
<dbReference type="InterPro" id="IPR013763">
    <property type="entry name" value="Cyclin-like_dom"/>
</dbReference>
<accession>A0A5B0RFU1</accession>
<evidence type="ECO:0000313" key="3">
    <source>
        <dbReference type="EMBL" id="KAA1123805.1"/>
    </source>
</evidence>
<reference evidence="3 4" key="1">
    <citation type="submission" date="2019-05" db="EMBL/GenBank/DDBJ databases">
        <title>Emergence of the Ug99 lineage of the wheat stem rust pathogen through somatic hybridization.</title>
        <authorList>
            <person name="Li F."/>
            <person name="Upadhyaya N.M."/>
            <person name="Sperschneider J."/>
            <person name="Matny O."/>
            <person name="Nguyen-Phuc H."/>
            <person name="Mago R."/>
            <person name="Raley C."/>
            <person name="Miller M.E."/>
            <person name="Silverstein K.A.T."/>
            <person name="Henningsen E."/>
            <person name="Hirsch C.D."/>
            <person name="Visser B."/>
            <person name="Pretorius Z.A."/>
            <person name="Steffenson B.J."/>
            <person name="Schwessinger B."/>
            <person name="Dodds P.N."/>
            <person name="Figueroa M."/>
        </authorList>
    </citation>
    <scope>NUCLEOTIDE SEQUENCE [LARGE SCALE GENOMIC DNA]</scope>
    <source>
        <strain evidence="3 4">Ug99</strain>
    </source>
</reference>
<dbReference type="Pfam" id="PF00134">
    <property type="entry name" value="Cyclin_N"/>
    <property type="match status" value="1"/>
</dbReference>
<dbReference type="InterPro" id="IPR043198">
    <property type="entry name" value="Cyclin/Ssn8"/>
</dbReference>
<dbReference type="InterPro" id="IPR036915">
    <property type="entry name" value="Cyclin-like_sf"/>
</dbReference>
<protein>
    <recommendedName>
        <fullName evidence="2">Cyclin-like domain-containing protein</fullName>
    </recommendedName>
</protein>
<keyword evidence="1" id="KW-0195">Cyclin</keyword>
<dbReference type="Proteomes" id="UP000325313">
    <property type="component" value="Unassembled WGS sequence"/>
</dbReference>
<dbReference type="EMBL" id="VDEP01000206">
    <property type="protein sequence ID" value="KAA1123805.1"/>
    <property type="molecule type" value="Genomic_DNA"/>
</dbReference>
<comment type="caution">
    <text evidence="3">The sequence shown here is derived from an EMBL/GenBank/DDBJ whole genome shotgun (WGS) entry which is preliminary data.</text>
</comment>
<sequence>MADYVLRIPSPTVRDRSKLGSTAGDSSIGTDQWLWTPQALYDTPSRKLGMGWSEEIHLRARAVNWIVRISITLQLPQLIIATAAAYVHRFYMRKPLQRYPPKMMSATALFLATKVEEVPRKLEYVVREYLSVDEDGNERTVPISDSSNVTSTI</sequence>
<dbReference type="AlphaFoldDB" id="A0A5B0RFU1"/>
<comment type="similarity">
    <text evidence="1">Belongs to the cyclin family.</text>
</comment>
<feature type="domain" description="Cyclin-like" evidence="2">
    <location>
        <begin position="64"/>
        <end position="145"/>
    </location>
</feature>
<organism evidence="3 4">
    <name type="scientific">Puccinia graminis f. sp. tritici</name>
    <dbReference type="NCBI Taxonomy" id="56615"/>
    <lineage>
        <taxon>Eukaryota</taxon>
        <taxon>Fungi</taxon>
        <taxon>Dikarya</taxon>
        <taxon>Basidiomycota</taxon>
        <taxon>Pucciniomycotina</taxon>
        <taxon>Pucciniomycetes</taxon>
        <taxon>Pucciniales</taxon>
        <taxon>Pucciniaceae</taxon>
        <taxon>Puccinia</taxon>
    </lineage>
</organism>
<dbReference type="PANTHER" id="PTHR10026">
    <property type="entry name" value="CYCLIN"/>
    <property type="match status" value="1"/>
</dbReference>
<dbReference type="GO" id="GO:0006357">
    <property type="term" value="P:regulation of transcription by RNA polymerase II"/>
    <property type="evidence" value="ECO:0007669"/>
    <property type="project" value="InterPro"/>
</dbReference>
<dbReference type="InterPro" id="IPR006671">
    <property type="entry name" value="Cyclin_N"/>
</dbReference>
<dbReference type="Gene3D" id="1.10.472.10">
    <property type="entry name" value="Cyclin-like"/>
    <property type="match status" value="1"/>
</dbReference>
<dbReference type="SMART" id="SM00385">
    <property type="entry name" value="CYCLIN"/>
    <property type="match status" value="1"/>
</dbReference>
<gene>
    <name evidence="3" type="ORF">PGTUg99_021074</name>
</gene>
<evidence type="ECO:0000256" key="1">
    <source>
        <dbReference type="RuleBase" id="RU000383"/>
    </source>
</evidence>
<dbReference type="SUPFAM" id="SSF47954">
    <property type="entry name" value="Cyclin-like"/>
    <property type="match status" value="1"/>
</dbReference>
<evidence type="ECO:0000313" key="4">
    <source>
        <dbReference type="Proteomes" id="UP000325313"/>
    </source>
</evidence>
<evidence type="ECO:0000259" key="2">
    <source>
        <dbReference type="SMART" id="SM00385"/>
    </source>
</evidence>
<proteinExistence type="inferred from homology"/>